<protein>
    <submittedName>
        <fullName evidence="1">Uncharacterized protein</fullName>
    </submittedName>
</protein>
<evidence type="ECO:0000313" key="1">
    <source>
        <dbReference type="EMBL" id="AYV82897.1"/>
    </source>
</evidence>
<organism evidence="1">
    <name type="scientific">Hyperionvirus sp</name>
    <dbReference type="NCBI Taxonomy" id="2487770"/>
    <lineage>
        <taxon>Viruses</taxon>
        <taxon>Varidnaviria</taxon>
        <taxon>Bamfordvirae</taxon>
        <taxon>Nucleocytoviricota</taxon>
        <taxon>Megaviricetes</taxon>
        <taxon>Imitervirales</taxon>
        <taxon>Mimiviridae</taxon>
        <taxon>Klosneuvirinae</taxon>
    </lineage>
</organism>
<sequence length="83" mass="9803">MDDNTPLNSDTNSPNEQSIWTDDYKAQYMKEYYILNRAKWFQAFTCDLCGGKYKTCNKSVHMKSKKHRLAHLEKLMMEKTNSS</sequence>
<name>A0A3G5A6M2_9VIRU</name>
<reference evidence="1" key="1">
    <citation type="submission" date="2018-10" db="EMBL/GenBank/DDBJ databases">
        <title>Hidden diversity of soil giant viruses.</title>
        <authorList>
            <person name="Schulz F."/>
            <person name="Alteio L."/>
            <person name="Goudeau D."/>
            <person name="Ryan E.M."/>
            <person name="Malmstrom R.R."/>
            <person name="Blanchard J."/>
            <person name="Woyke T."/>
        </authorList>
    </citation>
    <scope>NUCLEOTIDE SEQUENCE</scope>
    <source>
        <strain evidence="1">HYV1</strain>
    </source>
</reference>
<gene>
    <name evidence="1" type="ORF">Hyperionvirus3_43</name>
</gene>
<proteinExistence type="predicted"/>
<dbReference type="EMBL" id="MK072385">
    <property type="protein sequence ID" value="AYV82897.1"/>
    <property type="molecule type" value="Genomic_DNA"/>
</dbReference>
<accession>A0A3G5A6M2</accession>